<dbReference type="CDD" id="cd00093">
    <property type="entry name" value="HTH_XRE"/>
    <property type="match status" value="1"/>
</dbReference>
<name>A0A7L9WTD6_9RHOB</name>
<evidence type="ECO:0000313" key="3">
    <source>
        <dbReference type="Proteomes" id="UP000594118"/>
    </source>
</evidence>
<reference evidence="2 3" key="1">
    <citation type="submission" date="2019-10" db="EMBL/GenBank/DDBJ databases">
        <title>Pseudopuniceibacterium sp. HQ09 islated from Antarctica.</title>
        <authorList>
            <person name="Liao L."/>
            <person name="Su S."/>
            <person name="Chen B."/>
            <person name="Yu Y."/>
        </authorList>
    </citation>
    <scope>NUCLEOTIDE SEQUENCE [LARGE SCALE GENOMIC DNA]</scope>
    <source>
        <strain evidence="2 3">HQ09</strain>
    </source>
</reference>
<dbReference type="KEGG" id="pshq:F3W81_19330"/>
<gene>
    <name evidence="2" type="ORF">F3W81_19330</name>
</gene>
<dbReference type="SUPFAM" id="SSF47413">
    <property type="entry name" value="lambda repressor-like DNA-binding domains"/>
    <property type="match status" value="1"/>
</dbReference>
<evidence type="ECO:0000313" key="2">
    <source>
        <dbReference type="EMBL" id="QOL82788.1"/>
    </source>
</evidence>
<dbReference type="Gene3D" id="1.10.260.40">
    <property type="entry name" value="lambda repressor-like DNA-binding domains"/>
    <property type="match status" value="1"/>
</dbReference>
<accession>A0A7L9WTD6</accession>
<protein>
    <submittedName>
        <fullName evidence="2">Helix-turn-helix domain-containing protein</fullName>
    </submittedName>
</protein>
<dbReference type="Gene3D" id="3.30.450.180">
    <property type="match status" value="1"/>
</dbReference>
<dbReference type="PANTHER" id="PTHR35010">
    <property type="entry name" value="BLL4672 PROTEIN-RELATED"/>
    <property type="match status" value="1"/>
</dbReference>
<dbReference type="InterPro" id="IPR010982">
    <property type="entry name" value="Lambda_DNA-bd_dom_sf"/>
</dbReference>
<keyword evidence="3" id="KW-1185">Reference proteome</keyword>
<dbReference type="Proteomes" id="UP000594118">
    <property type="component" value="Chromosome"/>
</dbReference>
<evidence type="ECO:0000259" key="1">
    <source>
        <dbReference type="SMART" id="SM00530"/>
    </source>
</evidence>
<organism evidence="2 3">
    <name type="scientific">Pseudooceanicola spongiae</name>
    <dbReference type="NCBI Taxonomy" id="2613965"/>
    <lineage>
        <taxon>Bacteria</taxon>
        <taxon>Pseudomonadati</taxon>
        <taxon>Pseudomonadota</taxon>
        <taxon>Alphaproteobacteria</taxon>
        <taxon>Rhodobacterales</taxon>
        <taxon>Paracoccaceae</taxon>
        <taxon>Pseudooceanicola</taxon>
    </lineage>
</organism>
<dbReference type="EMBL" id="CP045201">
    <property type="protein sequence ID" value="QOL82788.1"/>
    <property type="molecule type" value="Genomic_DNA"/>
</dbReference>
<dbReference type="SMART" id="SM00530">
    <property type="entry name" value="HTH_XRE"/>
    <property type="match status" value="1"/>
</dbReference>
<dbReference type="InterPro" id="IPR041413">
    <property type="entry name" value="MLTR_LBD"/>
</dbReference>
<dbReference type="Pfam" id="PF13560">
    <property type="entry name" value="HTH_31"/>
    <property type="match status" value="1"/>
</dbReference>
<sequence>MTASRLSRTRSELSEFLRRKRAAIRPEEVGLPIGTRRRTPGLRREEVATLAGVGLSWYTWLEQGREISVSSAFLDNVARALKMDGDERKHLYLLAQQRPPSAPAKTWCVLPPLVRRLLEDLPVRPSFVMNLRWDVIGWNAAADRVFGFDARPAEHRNMLWMYFSDDRLSGRVENWPHQAPQIVASFRRDFAQAVERPDMQELVERLQSVSSQFRHLWADHRVNGSCEGQRSFNIEAVGRVTFSHSTFVVDQDRHLRLVFYAAVEGDLMSAQFEQVFLGEGANAHTAPKMRFIAS</sequence>
<feature type="domain" description="HTH cro/C1-type" evidence="1">
    <location>
        <begin position="16"/>
        <end position="88"/>
    </location>
</feature>
<dbReference type="AlphaFoldDB" id="A0A7L9WTD6"/>
<dbReference type="Pfam" id="PF17765">
    <property type="entry name" value="MLTR_LBD"/>
    <property type="match status" value="1"/>
</dbReference>
<dbReference type="GO" id="GO:0003677">
    <property type="term" value="F:DNA binding"/>
    <property type="evidence" value="ECO:0007669"/>
    <property type="project" value="InterPro"/>
</dbReference>
<proteinExistence type="predicted"/>
<dbReference type="InterPro" id="IPR001387">
    <property type="entry name" value="Cro/C1-type_HTH"/>
</dbReference>